<proteinExistence type="predicted"/>
<keyword evidence="2" id="KW-0812">Transmembrane</keyword>
<keyword evidence="5" id="KW-1185">Reference proteome</keyword>
<dbReference type="Proteomes" id="UP001431783">
    <property type="component" value="Unassembled WGS sequence"/>
</dbReference>
<organism evidence="4 5">
    <name type="scientific">Henosepilachna vigintioctopunctata</name>
    <dbReference type="NCBI Taxonomy" id="420089"/>
    <lineage>
        <taxon>Eukaryota</taxon>
        <taxon>Metazoa</taxon>
        <taxon>Ecdysozoa</taxon>
        <taxon>Arthropoda</taxon>
        <taxon>Hexapoda</taxon>
        <taxon>Insecta</taxon>
        <taxon>Pterygota</taxon>
        <taxon>Neoptera</taxon>
        <taxon>Endopterygota</taxon>
        <taxon>Coleoptera</taxon>
        <taxon>Polyphaga</taxon>
        <taxon>Cucujiformia</taxon>
        <taxon>Coccinelloidea</taxon>
        <taxon>Coccinellidae</taxon>
        <taxon>Epilachninae</taxon>
        <taxon>Epilachnini</taxon>
        <taxon>Henosepilachna</taxon>
    </lineage>
</organism>
<feature type="compositionally biased region" description="Basic residues" evidence="1">
    <location>
        <begin position="154"/>
        <end position="167"/>
    </location>
</feature>
<feature type="transmembrane region" description="Helical" evidence="2">
    <location>
        <begin position="104"/>
        <end position="126"/>
    </location>
</feature>
<protein>
    <submittedName>
        <fullName evidence="4">Uncharacterized protein</fullName>
    </submittedName>
</protein>
<evidence type="ECO:0000256" key="2">
    <source>
        <dbReference type="SAM" id="Phobius"/>
    </source>
</evidence>
<dbReference type="AlphaFoldDB" id="A0AAW1TJJ7"/>
<keyword evidence="2" id="KW-0472">Membrane</keyword>
<sequence length="227" mass="26519">MYSSTLILLFGVHFASSQDITASEDIRILRELSLRKLLEVKRSFQTEYDNSTTLHIELENKADRLSGPEALALQSKNPSRGGYEHYDYEEHDSKKGSKKGIENFFQLSITALSFLAFGGYLLCLIVQTIKGKQMDQMTQMANMQMMASLLRRQATRRRINKPRRTSKPSRLTKSSNKKRPRREVENWVNVDPDKMYHTLVILSEAYKNYHSIDLKNYNKTMRYFNYN</sequence>
<feature type="region of interest" description="Disordered" evidence="1">
    <location>
        <begin position="154"/>
        <end position="186"/>
    </location>
</feature>
<reference evidence="4 5" key="1">
    <citation type="submission" date="2023-03" db="EMBL/GenBank/DDBJ databases">
        <title>Genome insight into feeding habits of ladybird beetles.</title>
        <authorList>
            <person name="Li H.-S."/>
            <person name="Huang Y.-H."/>
            <person name="Pang H."/>
        </authorList>
    </citation>
    <scope>NUCLEOTIDE SEQUENCE [LARGE SCALE GENOMIC DNA]</scope>
    <source>
        <strain evidence="4">SYSU_2023b</strain>
        <tissue evidence="4">Whole body</tissue>
    </source>
</reference>
<evidence type="ECO:0000313" key="5">
    <source>
        <dbReference type="Proteomes" id="UP001431783"/>
    </source>
</evidence>
<feature type="chain" id="PRO_5043329445" evidence="3">
    <location>
        <begin position="18"/>
        <end position="227"/>
    </location>
</feature>
<evidence type="ECO:0000313" key="4">
    <source>
        <dbReference type="EMBL" id="KAK9870010.1"/>
    </source>
</evidence>
<keyword evidence="3" id="KW-0732">Signal</keyword>
<keyword evidence="2" id="KW-1133">Transmembrane helix</keyword>
<name>A0AAW1TJJ7_9CUCU</name>
<dbReference type="EMBL" id="JARQZJ010000002">
    <property type="protein sequence ID" value="KAK9870010.1"/>
    <property type="molecule type" value="Genomic_DNA"/>
</dbReference>
<evidence type="ECO:0000256" key="3">
    <source>
        <dbReference type="SAM" id="SignalP"/>
    </source>
</evidence>
<evidence type="ECO:0000256" key="1">
    <source>
        <dbReference type="SAM" id="MobiDB-lite"/>
    </source>
</evidence>
<comment type="caution">
    <text evidence="4">The sequence shown here is derived from an EMBL/GenBank/DDBJ whole genome shotgun (WGS) entry which is preliminary data.</text>
</comment>
<gene>
    <name evidence="4" type="ORF">WA026_006105</name>
</gene>
<accession>A0AAW1TJJ7</accession>
<feature type="signal peptide" evidence="3">
    <location>
        <begin position="1"/>
        <end position="17"/>
    </location>
</feature>